<dbReference type="SUPFAM" id="SSF161098">
    <property type="entry name" value="MetI-like"/>
    <property type="match status" value="1"/>
</dbReference>
<name>A0A2W4LIJ4_9PSEU</name>
<evidence type="ECO:0000313" key="11">
    <source>
        <dbReference type="Proteomes" id="UP000249324"/>
    </source>
</evidence>
<dbReference type="InterPro" id="IPR035906">
    <property type="entry name" value="MetI-like_sf"/>
</dbReference>
<feature type="domain" description="ABC transmembrane type-1" evidence="8">
    <location>
        <begin position="65"/>
        <end position="283"/>
    </location>
</feature>
<dbReference type="AlphaFoldDB" id="A0A2W4LIJ4"/>
<evidence type="ECO:0000256" key="7">
    <source>
        <dbReference type="RuleBase" id="RU363032"/>
    </source>
</evidence>
<reference evidence="9" key="4">
    <citation type="submission" date="2023-08" db="EMBL/GenBank/DDBJ databases">
        <authorList>
            <person name="Guima S.E.S."/>
            <person name="Martins L.F."/>
            <person name="Silva A.M."/>
            <person name="Setubal J.C."/>
        </authorList>
    </citation>
    <scope>NUCLEOTIDE SEQUENCE</scope>
    <source>
        <strain evidence="9">ZC4RG45</strain>
    </source>
</reference>
<reference evidence="9 11" key="3">
    <citation type="journal article" date="2021" name="BMC Genomics">
        <title>Genome-resolved metagenome and metatranscriptome analyses of thermophilic composting reveal key bacterial players and their metabolic interactions.</title>
        <authorList>
            <person name="Braga L.P.P."/>
            <person name="Pereira R.V."/>
            <person name="Martins L.F."/>
            <person name="Moura L.M.S."/>
            <person name="Sanchez F.B."/>
            <person name="Patane J.S.L."/>
            <person name="da Silva A.M."/>
            <person name="Setubal J.C."/>
        </authorList>
    </citation>
    <scope>NUCLEOTIDE SEQUENCE [LARGE SCALE GENOMIC DNA]</scope>
    <source>
        <strain evidence="9">ZC4RG45</strain>
    </source>
</reference>
<dbReference type="CDD" id="cd06261">
    <property type="entry name" value="TM_PBP2"/>
    <property type="match status" value="1"/>
</dbReference>
<dbReference type="Gene3D" id="1.10.3720.10">
    <property type="entry name" value="MetI-like"/>
    <property type="match status" value="1"/>
</dbReference>
<comment type="similarity">
    <text evidence="7">Belongs to the binding-protein-dependent transport system permease family.</text>
</comment>
<protein>
    <submittedName>
        <fullName evidence="10">Sugar ABC transporter permease</fullName>
    </submittedName>
</protein>
<keyword evidence="5 7" id="KW-1133">Transmembrane helix</keyword>
<proteinExistence type="inferred from homology"/>
<evidence type="ECO:0000256" key="4">
    <source>
        <dbReference type="ARBA" id="ARBA00022692"/>
    </source>
</evidence>
<dbReference type="PROSITE" id="PS50928">
    <property type="entry name" value="ABC_TM1"/>
    <property type="match status" value="1"/>
</dbReference>
<comment type="caution">
    <text evidence="10">The sequence shown here is derived from an EMBL/GenBank/DDBJ whole genome shotgun (WGS) entry which is preliminary data.</text>
</comment>
<reference evidence="9" key="2">
    <citation type="submission" date="2018-05" db="EMBL/GenBank/DDBJ databases">
        <authorList>
            <person name="Moura L."/>
            <person name="Setubal J.C."/>
        </authorList>
    </citation>
    <scope>NUCLEOTIDE SEQUENCE</scope>
    <source>
        <strain evidence="9">ZC4RG45</strain>
    </source>
</reference>
<evidence type="ECO:0000256" key="6">
    <source>
        <dbReference type="ARBA" id="ARBA00023136"/>
    </source>
</evidence>
<evidence type="ECO:0000256" key="5">
    <source>
        <dbReference type="ARBA" id="ARBA00022989"/>
    </source>
</evidence>
<dbReference type="InterPro" id="IPR000515">
    <property type="entry name" value="MetI-like"/>
</dbReference>
<evidence type="ECO:0000259" key="8">
    <source>
        <dbReference type="PROSITE" id="PS50928"/>
    </source>
</evidence>
<evidence type="ECO:0000256" key="2">
    <source>
        <dbReference type="ARBA" id="ARBA00022448"/>
    </source>
</evidence>
<gene>
    <name evidence="9" type="ORF">DIU77_008975</name>
    <name evidence="10" type="ORF">DIU77_02150</name>
</gene>
<sequence>MGGRAAGYLLLAPFLVVFAVFGLLPMLFTAWVSLHDWHLLDGPRSFTGTGNYLRLLSDWRFYNALGNTVSIFLLSTVVQLLAALGLAALLNRPLRAATWWRAGVLLPNVVSVVAVALVFGQLFGDTSGTVNAVLQSLGLDPVDWHGDRLAAHLAVSVMVIWRWTGYNALLYLAAMQSIPQERYDAAALDGASRWRAFWSITVPGIRPTILFTVVISTIGGLQLFTEPQLFDPLGTAGTGGTDRQFQTLVMYLYERGFTDYDAGYAAAVAWAVVAVSGIVVLVNFGLVRRMVARS</sequence>
<comment type="subcellular location">
    <subcellularLocation>
        <location evidence="1 7">Cell membrane</location>
        <topology evidence="1 7">Multi-pass membrane protein</topology>
    </subcellularLocation>
</comment>
<dbReference type="PANTHER" id="PTHR30193:SF37">
    <property type="entry name" value="INNER MEMBRANE ABC TRANSPORTER PERMEASE PROTEIN YCJO"/>
    <property type="match status" value="1"/>
</dbReference>
<dbReference type="PANTHER" id="PTHR30193">
    <property type="entry name" value="ABC TRANSPORTER PERMEASE PROTEIN"/>
    <property type="match status" value="1"/>
</dbReference>
<feature type="transmembrane region" description="Helical" evidence="7">
    <location>
        <begin position="7"/>
        <end position="34"/>
    </location>
</feature>
<dbReference type="GO" id="GO:0005886">
    <property type="term" value="C:plasma membrane"/>
    <property type="evidence" value="ECO:0007669"/>
    <property type="project" value="UniProtKB-SubCell"/>
</dbReference>
<feature type="transmembrane region" description="Helical" evidence="7">
    <location>
        <begin position="102"/>
        <end position="123"/>
    </location>
</feature>
<keyword evidence="2 7" id="KW-0813">Transport</keyword>
<organism evidence="10">
    <name type="scientific">Thermocrispum agreste</name>
    <dbReference type="NCBI Taxonomy" id="37925"/>
    <lineage>
        <taxon>Bacteria</taxon>
        <taxon>Bacillati</taxon>
        <taxon>Actinomycetota</taxon>
        <taxon>Actinomycetes</taxon>
        <taxon>Pseudonocardiales</taxon>
        <taxon>Pseudonocardiaceae</taxon>
        <taxon>Thermocrispum</taxon>
    </lineage>
</organism>
<evidence type="ECO:0000256" key="1">
    <source>
        <dbReference type="ARBA" id="ARBA00004651"/>
    </source>
</evidence>
<feature type="transmembrane region" description="Helical" evidence="7">
    <location>
        <begin position="69"/>
        <end position="90"/>
    </location>
</feature>
<dbReference type="GO" id="GO:0055085">
    <property type="term" value="P:transmembrane transport"/>
    <property type="evidence" value="ECO:0007669"/>
    <property type="project" value="InterPro"/>
</dbReference>
<keyword evidence="6 7" id="KW-0472">Membrane</keyword>
<dbReference type="Proteomes" id="UP000249324">
    <property type="component" value="Unassembled WGS sequence"/>
</dbReference>
<dbReference type="EMBL" id="QGUI02000092">
    <property type="protein sequence ID" value="MFO7192360.1"/>
    <property type="molecule type" value="Genomic_DNA"/>
</dbReference>
<feature type="transmembrane region" description="Helical" evidence="7">
    <location>
        <begin position="262"/>
        <end position="286"/>
    </location>
</feature>
<evidence type="ECO:0000313" key="10">
    <source>
        <dbReference type="EMBL" id="PZN00970.1"/>
    </source>
</evidence>
<reference evidence="10" key="1">
    <citation type="submission" date="2018-05" db="EMBL/GenBank/DDBJ databases">
        <authorList>
            <person name="Lanie J.A."/>
            <person name="Ng W.-L."/>
            <person name="Kazmierczak K.M."/>
            <person name="Andrzejewski T.M."/>
            <person name="Davidsen T.M."/>
            <person name="Wayne K.J."/>
            <person name="Tettelin H."/>
            <person name="Glass J.I."/>
            <person name="Rusch D."/>
            <person name="Podicherti R."/>
            <person name="Tsui H.-C.T."/>
            <person name="Winkler M.E."/>
        </authorList>
    </citation>
    <scope>NUCLEOTIDE SEQUENCE</scope>
    <source>
        <strain evidence="10">ZC4RG45</strain>
    </source>
</reference>
<dbReference type="InterPro" id="IPR051393">
    <property type="entry name" value="ABC_transporter_permease"/>
</dbReference>
<feature type="transmembrane region" description="Helical" evidence="7">
    <location>
        <begin position="204"/>
        <end position="224"/>
    </location>
</feature>
<dbReference type="STRING" id="1111738.GCA_000427905_02996"/>
<accession>A0A2W4LIJ4</accession>
<feature type="transmembrane region" description="Helical" evidence="7">
    <location>
        <begin position="149"/>
        <end position="173"/>
    </location>
</feature>
<keyword evidence="4 7" id="KW-0812">Transmembrane</keyword>
<evidence type="ECO:0000313" key="9">
    <source>
        <dbReference type="EMBL" id="MFO7192360.1"/>
    </source>
</evidence>
<keyword evidence="3" id="KW-1003">Cell membrane</keyword>
<dbReference type="EMBL" id="QGUI01000046">
    <property type="protein sequence ID" value="PZN00970.1"/>
    <property type="molecule type" value="Genomic_DNA"/>
</dbReference>
<dbReference type="Pfam" id="PF00528">
    <property type="entry name" value="BPD_transp_1"/>
    <property type="match status" value="1"/>
</dbReference>
<evidence type="ECO:0000256" key="3">
    <source>
        <dbReference type="ARBA" id="ARBA00022475"/>
    </source>
</evidence>